<dbReference type="InterPro" id="IPR052894">
    <property type="entry name" value="AsmA-related"/>
</dbReference>
<gene>
    <name evidence="3" type="ORF">FK004_15180</name>
</gene>
<dbReference type="Proteomes" id="UP000244677">
    <property type="component" value="Chromosome"/>
</dbReference>
<proteinExistence type="predicted"/>
<keyword evidence="1" id="KW-0812">Transmembrane</keyword>
<sequence>MTEKLPSKRWLPKTNFPRWLRITLRIFGAFVVLLLLSYIGIAWYVNAHKKELLGKITEKLNENIDGELTIGSMDPSFLKGLPRISLNLKDVVIKDAQWNVHQHTLLDAKNFDVSVNTLALLRGAVEIRIIEISNAKIYLYTDANGYSNTSIFKSKSNDTKKESSDGATEIKRFYLDNVSLVIDNKKGNKLFQFDVDKIDGRMDYSFSDWEAKINLKTYARSLAFNTVHGSFIKDKLVQGTIAANYDSGTKNITVLPNNLDIGEDRFNIGGKFSLGDTADFTINIKTNILWRNASTLLSRNISQKLDLFNLEKPIDVSCDLIGNFDAEGDPSIVVTAQVKENVLTIPDATIKECSFTGIFTNEYVAGKGFSDANSAVKLLNFAGSYEEIPFTMQKAFIVDFDHPMAIGDFKSKFDLKKLNNIIGDDLLQFYNGKASVEVTYKAPIENFKLTKPLVEGLIEVENANLNYIPRHLNFKNTTISLNFNNDDLFIKNIKLQSGKSIVFMEGSVNNFLNLYYTAPEKIVLNWKIRSPQLHLGEFLGFLGQRKQVAAVRKRSRTTNFTKEMNSLFEKSNVNMQLKVDKLYYKKFLATNATASILLSESGINLNNVSVQHAGGTATLNGKLYQQGKRNQYQFQTNVNNVDIQKFFYSFDNFGMQSFTSKNLKGYLTAKAAISGAITDSGDMVPGTMNGNLSFDIKKGALIGFDPIRNVGKFAFPLRDLNTITFTNLNGKFDIKGELVTINPMQINSSVLNMDIAGIYSFSKGTNIALDIPLRNPKNDKNIVDKEERKLRRKRGIVLHLLATDGDDGKIKIKWNGNRNKDNKEE</sequence>
<dbReference type="KEGG" id="fki:FK004_15180"/>
<name>A0A2S1LUD0_9FLAO</name>
<keyword evidence="1" id="KW-1133">Transmembrane helix</keyword>
<organism evidence="3 4">
    <name type="scientific">Flavobacterium kingsejongi</name>
    <dbReference type="NCBI Taxonomy" id="1678728"/>
    <lineage>
        <taxon>Bacteria</taxon>
        <taxon>Pseudomonadati</taxon>
        <taxon>Bacteroidota</taxon>
        <taxon>Flavobacteriia</taxon>
        <taxon>Flavobacteriales</taxon>
        <taxon>Flavobacteriaceae</taxon>
        <taxon>Flavobacterium</taxon>
    </lineage>
</organism>
<protein>
    <submittedName>
        <fullName evidence="3">AsmA family protein</fullName>
    </submittedName>
</protein>
<dbReference type="AlphaFoldDB" id="A0A2S1LUD0"/>
<evidence type="ECO:0000313" key="4">
    <source>
        <dbReference type="Proteomes" id="UP000244677"/>
    </source>
</evidence>
<dbReference type="EMBL" id="CP020919">
    <property type="protein sequence ID" value="AWG27360.1"/>
    <property type="molecule type" value="Genomic_DNA"/>
</dbReference>
<dbReference type="GO" id="GO:0005886">
    <property type="term" value="C:plasma membrane"/>
    <property type="evidence" value="ECO:0007669"/>
    <property type="project" value="TreeGrafter"/>
</dbReference>
<dbReference type="PANTHER" id="PTHR30441:SF8">
    <property type="entry name" value="DUF748 DOMAIN-CONTAINING PROTEIN"/>
    <property type="match status" value="1"/>
</dbReference>
<evidence type="ECO:0000313" key="3">
    <source>
        <dbReference type="EMBL" id="AWG27360.1"/>
    </source>
</evidence>
<feature type="domain" description="AsmA" evidence="2">
    <location>
        <begin position="18"/>
        <end position="255"/>
    </location>
</feature>
<accession>A0A2S1LUD0</accession>
<evidence type="ECO:0000256" key="1">
    <source>
        <dbReference type="SAM" id="Phobius"/>
    </source>
</evidence>
<dbReference type="OrthoDB" id="1489065at2"/>
<dbReference type="GO" id="GO:0090313">
    <property type="term" value="P:regulation of protein targeting to membrane"/>
    <property type="evidence" value="ECO:0007669"/>
    <property type="project" value="TreeGrafter"/>
</dbReference>
<dbReference type="InterPro" id="IPR007844">
    <property type="entry name" value="AsmA"/>
</dbReference>
<keyword evidence="1" id="KW-0472">Membrane</keyword>
<evidence type="ECO:0000259" key="2">
    <source>
        <dbReference type="Pfam" id="PF05170"/>
    </source>
</evidence>
<feature type="transmembrane region" description="Helical" evidence="1">
    <location>
        <begin position="22"/>
        <end position="45"/>
    </location>
</feature>
<dbReference type="Pfam" id="PF05170">
    <property type="entry name" value="AsmA"/>
    <property type="match status" value="1"/>
</dbReference>
<reference evidence="3 4" key="1">
    <citation type="submission" date="2017-04" db="EMBL/GenBank/DDBJ databases">
        <title>Complete genome sequence of Flavobacterium kingsejong AJ004.</title>
        <authorList>
            <person name="Lee P.C."/>
        </authorList>
    </citation>
    <scope>NUCLEOTIDE SEQUENCE [LARGE SCALE GENOMIC DNA]</scope>
    <source>
        <strain evidence="3 4">AJ004</strain>
    </source>
</reference>
<keyword evidence="4" id="KW-1185">Reference proteome</keyword>
<dbReference type="PANTHER" id="PTHR30441">
    <property type="entry name" value="DUF748 DOMAIN-CONTAINING PROTEIN"/>
    <property type="match status" value="1"/>
</dbReference>
<dbReference type="RefSeq" id="WP_108738868.1">
    <property type="nucleotide sequence ID" value="NZ_CP020919.1"/>
</dbReference>